<evidence type="ECO:0000313" key="2">
    <source>
        <dbReference type="Proteomes" id="UP001219568"/>
    </source>
</evidence>
<accession>A0AAD6II58</accession>
<keyword evidence="2" id="KW-1185">Reference proteome</keyword>
<dbReference type="AlphaFoldDB" id="A0AAD6II58"/>
<dbReference type="EMBL" id="JAQJZL010000002">
    <property type="protein sequence ID" value="KAJ6050946.1"/>
    <property type="molecule type" value="Genomic_DNA"/>
</dbReference>
<reference evidence="1" key="2">
    <citation type="submission" date="2023-01" db="EMBL/GenBank/DDBJ databases">
        <authorList>
            <person name="Petersen C."/>
        </authorList>
    </citation>
    <scope>NUCLEOTIDE SEQUENCE</scope>
    <source>
        <strain evidence="1">IBT 15450</strain>
    </source>
</reference>
<comment type="caution">
    <text evidence="1">The sequence shown here is derived from an EMBL/GenBank/DDBJ whole genome shotgun (WGS) entry which is preliminary data.</text>
</comment>
<organism evidence="1 2">
    <name type="scientific">Penicillium canescens</name>
    <dbReference type="NCBI Taxonomy" id="5083"/>
    <lineage>
        <taxon>Eukaryota</taxon>
        <taxon>Fungi</taxon>
        <taxon>Dikarya</taxon>
        <taxon>Ascomycota</taxon>
        <taxon>Pezizomycotina</taxon>
        <taxon>Eurotiomycetes</taxon>
        <taxon>Eurotiomycetidae</taxon>
        <taxon>Eurotiales</taxon>
        <taxon>Aspergillaceae</taxon>
        <taxon>Penicillium</taxon>
    </lineage>
</organism>
<dbReference type="Proteomes" id="UP001219568">
    <property type="component" value="Unassembled WGS sequence"/>
</dbReference>
<evidence type="ECO:0000313" key="1">
    <source>
        <dbReference type="EMBL" id="KAJ6050946.1"/>
    </source>
</evidence>
<name>A0AAD6II58_PENCN</name>
<sequence length="136" mass="15321">MMPKQEKKSRIGTVATFAAIAPYPASSRFDNLFFDLATIAISGVSLKFIDSIGENVNLMLEVVNTSVKFSDMSTEAFHFGRNTFCYMLQIEAFATLQYHLSIVDITRYLCKLFAHFGNSTLSLICFGSCVWRFHCC</sequence>
<gene>
    <name evidence="1" type="ORF">N7460_001480</name>
</gene>
<proteinExistence type="predicted"/>
<reference evidence="1" key="1">
    <citation type="journal article" date="2023" name="IMA Fungus">
        <title>Comparative genomic study of the Penicillium genus elucidates a diverse pangenome and 15 lateral gene transfer events.</title>
        <authorList>
            <person name="Petersen C."/>
            <person name="Sorensen T."/>
            <person name="Nielsen M.R."/>
            <person name="Sondergaard T.E."/>
            <person name="Sorensen J.L."/>
            <person name="Fitzpatrick D.A."/>
            <person name="Frisvad J.C."/>
            <person name="Nielsen K.L."/>
        </authorList>
    </citation>
    <scope>NUCLEOTIDE SEQUENCE</scope>
    <source>
        <strain evidence="1">IBT 15450</strain>
    </source>
</reference>
<protein>
    <submittedName>
        <fullName evidence="1">Uncharacterized protein</fullName>
    </submittedName>
</protein>